<dbReference type="SUPFAM" id="SSF53448">
    <property type="entry name" value="Nucleotide-diphospho-sugar transferases"/>
    <property type="match status" value="1"/>
</dbReference>
<dbReference type="CDD" id="cd00761">
    <property type="entry name" value="Glyco_tranf_GTA_type"/>
    <property type="match status" value="1"/>
</dbReference>
<name>A0ABM6U0Q0_FUSVA</name>
<dbReference type="Gene3D" id="3.90.550.10">
    <property type="entry name" value="Spore Coat Polysaccharide Biosynthesis Protein SpsA, Chain A"/>
    <property type="match status" value="1"/>
</dbReference>
<dbReference type="PANTHER" id="PTHR43685:SF13">
    <property type="entry name" value="O ANTIGEN BIOSYNTHESIS RHAMNOSYLTRANSFERASE RFBN"/>
    <property type="match status" value="1"/>
</dbReference>
<accession>A0ABM6U0Q0</accession>
<keyword evidence="3" id="KW-1185">Reference proteome</keyword>
<dbReference type="Proteomes" id="UP000241238">
    <property type="component" value="Chromosome"/>
</dbReference>
<dbReference type="Pfam" id="PF00535">
    <property type="entry name" value="Glycos_transf_2"/>
    <property type="match status" value="1"/>
</dbReference>
<feature type="domain" description="Glycosyltransferase 2-like" evidence="1">
    <location>
        <begin position="7"/>
        <end position="163"/>
    </location>
</feature>
<dbReference type="InterPro" id="IPR029044">
    <property type="entry name" value="Nucleotide-diphossugar_trans"/>
</dbReference>
<dbReference type="GO" id="GO:0016740">
    <property type="term" value="F:transferase activity"/>
    <property type="evidence" value="ECO:0007669"/>
    <property type="project" value="UniProtKB-KW"/>
</dbReference>
<evidence type="ECO:0000313" key="2">
    <source>
        <dbReference type="EMBL" id="AVQ29850.1"/>
    </source>
</evidence>
<proteinExistence type="predicted"/>
<sequence>MENKKISIIVPIYNGEIYIKKLVEKLKEQKGNFSIELIALVSFSKDKSLEISKELFDKVLEVKKFNHAKTRHEGALIAEGDILVFITQDILPYDNSWLKELVNPLNENIVAAFSKQIAYQEHSEIEKIIREFNYLDKNRISNKQNEKVNGRKNIFYSDASSAILKTEFFKLGGYDFFTPTSEDVYLASKIIKNGKSFIYTAESKIWHSHQLSLKETYKRYKDIGKFEKLFEKEIDFSKTESEGKKLLIYMIKELIKRRKIFELIYLPFDIGTRWIGYKVGRKL</sequence>
<keyword evidence="2" id="KW-0808">Transferase</keyword>
<dbReference type="InterPro" id="IPR050834">
    <property type="entry name" value="Glycosyltransf_2"/>
</dbReference>
<gene>
    <name evidence="2" type="ORF">C4N18_00905</name>
</gene>
<protein>
    <submittedName>
        <fullName evidence="2">Glycosyl transferase</fullName>
    </submittedName>
</protein>
<dbReference type="GeneID" id="77466531"/>
<evidence type="ECO:0000313" key="3">
    <source>
        <dbReference type="Proteomes" id="UP000241238"/>
    </source>
</evidence>
<organism evidence="2 3">
    <name type="scientific">Fusobacterium varium ATCC 27725</name>
    <dbReference type="NCBI Taxonomy" id="469618"/>
    <lineage>
        <taxon>Bacteria</taxon>
        <taxon>Fusobacteriati</taxon>
        <taxon>Fusobacteriota</taxon>
        <taxon>Fusobacteriia</taxon>
        <taxon>Fusobacteriales</taxon>
        <taxon>Fusobacteriaceae</taxon>
        <taxon>Fusobacterium</taxon>
    </lineage>
</organism>
<evidence type="ECO:0000259" key="1">
    <source>
        <dbReference type="Pfam" id="PF00535"/>
    </source>
</evidence>
<dbReference type="RefSeq" id="WP_005950909.1">
    <property type="nucleotide sequence ID" value="NZ_CP028103.1"/>
</dbReference>
<dbReference type="PANTHER" id="PTHR43685">
    <property type="entry name" value="GLYCOSYLTRANSFERASE"/>
    <property type="match status" value="1"/>
</dbReference>
<dbReference type="EMBL" id="CP028103">
    <property type="protein sequence ID" value="AVQ29850.1"/>
    <property type="molecule type" value="Genomic_DNA"/>
</dbReference>
<dbReference type="InterPro" id="IPR001173">
    <property type="entry name" value="Glyco_trans_2-like"/>
</dbReference>
<reference evidence="3" key="1">
    <citation type="journal article" date="2018" name="MSphere">
        <title>Fusobacterium Genomics Using MinION and Illumina Sequencing Enables Genome Completion and Correction.</title>
        <authorList>
            <person name="Todd S.M."/>
            <person name="Settlage R.E."/>
            <person name="Lahmers K.K."/>
            <person name="Slade D.J."/>
        </authorList>
    </citation>
    <scope>NUCLEOTIDE SEQUENCE [LARGE SCALE GENOMIC DNA]</scope>
    <source>
        <strain evidence="3">ATCC 27725</strain>
    </source>
</reference>